<dbReference type="Proteomes" id="UP000663846">
    <property type="component" value="Unassembled WGS sequence"/>
</dbReference>
<evidence type="ECO:0000256" key="7">
    <source>
        <dbReference type="PROSITE-ProRule" id="PRU00042"/>
    </source>
</evidence>
<feature type="domain" description="C2H2-type" evidence="9">
    <location>
        <begin position="15"/>
        <end position="42"/>
    </location>
</feature>
<comment type="subcellular location">
    <subcellularLocation>
        <location evidence="1">Nucleus</location>
    </subcellularLocation>
</comment>
<feature type="region of interest" description="Disordered" evidence="8">
    <location>
        <begin position="176"/>
        <end position="207"/>
    </location>
</feature>
<dbReference type="SMART" id="SM00355">
    <property type="entry name" value="ZnF_C2H2"/>
    <property type="match status" value="2"/>
</dbReference>
<keyword evidence="6" id="KW-0539">Nucleus</keyword>
<evidence type="ECO:0000256" key="5">
    <source>
        <dbReference type="ARBA" id="ARBA00022833"/>
    </source>
</evidence>
<dbReference type="PROSITE" id="PS50157">
    <property type="entry name" value="ZINC_FINGER_C2H2_2"/>
    <property type="match status" value="2"/>
</dbReference>
<feature type="domain" description="C2H2-type" evidence="9">
    <location>
        <begin position="43"/>
        <end position="71"/>
    </location>
</feature>
<feature type="compositionally biased region" description="Low complexity" evidence="8">
    <location>
        <begin position="112"/>
        <end position="124"/>
    </location>
</feature>
<dbReference type="Pfam" id="PF00096">
    <property type="entry name" value="zf-C2H2"/>
    <property type="match status" value="2"/>
</dbReference>
<feature type="compositionally biased region" description="Polar residues" evidence="8">
    <location>
        <begin position="176"/>
        <end position="193"/>
    </location>
</feature>
<comment type="caution">
    <text evidence="10">The sequence shown here is derived from an EMBL/GenBank/DDBJ whole genome shotgun (WGS) entry which is preliminary data.</text>
</comment>
<evidence type="ECO:0000256" key="2">
    <source>
        <dbReference type="ARBA" id="ARBA00022723"/>
    </source>
</evidence>
<keyword evidence="5" id="KW-0862">Zinc</keyword>
<dbReference type="GO" id="GO:0000978">
    <property type="term" value="F:RNA polymerase II cis-regulatory region sequence-specific DNA binding"/>
    <property type="evidence" value="ECO:0007669"/>
    <property type="project" value="InterPro"/>
</dbReference>
<evidence type="ECO:0000313" key="10">
    <source>
        <dbReference type="EMBL" id="CAE6424145.1"/>
    </source>
</evidence>
<dbReference type="InterPro" id="IPR036236">
    <property type="entry name" value="Znf_C2H2_sf"/>
</dbReference>
<dbReference type="EMBL" id="CAJMWS010000323">
    <property type="protein sequence ID" value="CAE6424145.1"/>
    <property type="molecule type" value="Genomic_DNA"/>
</dbReference>
<sequence length="868" mass="93784">MSVATVQASGSKPVFTCAECSATYSRMEYLRRHERKHTETRPFQCEECLKSFARSDVLLRHRRRCHPEAEAIREANAMIDSQAEGGALPSPVVTSGRAKLKAAGLNKKSQSRSRQVNESSSSPSDVTQSPELSILDRDSPNQFAYGPSPPPSHSNSGLSINTLGGFDQLFSFAGSSTDPSSLTRSTPDTQSIISIDAPSPATSYGTGNSAPHWAALPPLSMFSPNAIIPKTGPEVTQFGSWFVFPQRNSPTGSGARGANGQIVDLSQNKDSEKNQSDSLQESYLLGNESAAQQIEADLLSPERSVLNAECRVVYAKRGLPLRPDDKFYIPPGLFAGCYTIPHWLLPPLTRLSKFAHRTLTDHLVRFPLVHQPTFKLSEAPHWLAFAMCTVGGLNPKETKMKDGLGGDYCFKDPGAPWDGVQSIVRTEKVDMLVKTFVRHSAKLALCDQVSIVQSLLLYNTPAFLSDDPSERVIGHLFLGTVVKVIRKSGLFHPTADFASRLTVPADATLDQRWRKWIRHETCRRCAWFVYVLDTVACLEAGIPSLVSPRDLSHLALPACDSLWSAGSDVEWAAYAEAGGHQNEGITLDIAMRSVFGYDNAAEEGRPDAIVALRLGPFARTVIVMTLLRGLIEFGQGKPKGGVVTHTWIINGMLAGQVTEATNTWVLGAYLRALAKWREGWDLDPLCTLLTSPHATTPSMTSSSSPGSSGSATNSSVNYSQGSPENQGSTLAAAFFASTADTSASLKEPVFVNDALPYCWLALVLVDMLKPVEAPVAPNTNGAASSLNSGTATNLGQGVDGDIPLLDNLSGIDFSGLPNYNDYSTARIVDLDETNDKFADLDFREMLAIAKEFARGETGGMRAPRPGTL</sequence>
<dbReference type="CDD" id="cd12148">
    <property type="entry name" value="fungal_TF_MHR"/>
    <property type="match status" value="1"/>
</dbReference>
<reference evidence="10" key="1">
    <citation type="submission" date="2021-01" db="EMBL/GenBank/DDBJ databases">
        <authorList>
            <person name="Kaushik A."/>
        </authorList>
    </citation>
    <scope>NUCLEOTIDE SEQUENCE</scope>
    <source>
        <strain evidence="10">AG1-1C</strain>
    </source>
</reference>
<dbReference type="InterPro" id="IPR013087">
    <property type="entry name" value="Znf_C2H2_type"/>
</dbReference>
<feature type="compositionally biased region" description="Low complexity" evidence="8">
    <location>
        <begin position="694"/>
        <end position="715"/>
    </location>
</feature>
<evidence type="ECO:0000259" key="9">
    <source>
        <dbReference type="PROSITE" id="PS50157"/>
    </source>
</evidence>
<proteinExistence type="predicted"/>
<keyword evidence="4 7" id="KW-0863">Zinc-finger</keyword>
<evidence type="ECO:0000256" key="8">
    <source>
        <dbReference type="SAM" id="MobiDB-lite"/>
    </source>
</evidence>
<accession>A0A8H2XHJ3</accession>
<dbReference type="GO" id="GO:0000981">
    <property type="term" value="F:DNA-binding transcription factor activity, RNA polymerase II-specific"/>
    <property type="evidence" value="ECO:0007669"/>
    <property type="project" value="InterPro"/>
</dbReference>
<feature type="region of interest" description="Disordered" evidence="8">
    <location>
        <begin position="102"/>
        <end position="160"/>
    </location>
</feature>
<dbReference type="GO" id="GO:0000785">
    <property type="term" value="C:chromatin"/>
    <property type="evidence" value="ECO:0007669"/>
    <property type="project" value="TreeGrafter"/>
</dbReference>
<dbReference type="SUPFAM" id="SSF57667">
    <property type="entry name" value="beta-beta-alpha zinc fingers"/>
    <property type="match status" value="1"/>
</dbReference>
<dbReference type="GO" id="GO:0005634">
    <property type="term" value="C:nucleus"/>
    <property type="evidence" value="ECO:0007669"/>
    <property type="project" value="UniProtKB-SubCell"/>
</dbReference>
<dbReference type="InterPro" id="IPR007219">
    <property type="entry name" value="XnlR_reg_dom"/>
</dbReference>
<dbReference type="GO" id="GO:0006351">
    <property type="term" value="P:DNA-templated transcription"/>
    <property type="evidence" value="ECO:0007669"/>
    <property type="project" value="InterPro"/>
</dbReference>
<name>A0A8H2XHJ3_9AGAM</name>
<dbReference type="Gene3D" id="3.30.160.60">
    <property type="entry name" value="Classic Zinc Finger"/>
    <property type="match status" value="1"/>
</dbReference>
<dbReference type="GO" id="GO:0008270">
    <property type="term" value="F:zinc ion binding"/>
    <property type="evidence" value="ECO:0007669"/>
    <property type="project" value="UniProtKB-KW"/>
</dbReference>
<dbReference type="Pfam" id="PF04082">
    <property type="entry name" value="Fungal_trans"/>
    <property type="match status" value="1"/>
</dbReference>
<dbReference type="FunFam" id="3.30.160.60:FF:000446">
    <property type="entry name" value="Zinc finger protein"/>
    <property type="match status" value="1"/>
</dbReference>
<dbReference type="PANTHER" id="PTHR40626:SF11">
    <property type="entry name" value="ZINC FINGER PROTEIN YPR022C"/>
    <property type="match status" value="1"/>
</dbReference>
<dbReference type="PROSITE" id="PS00028">
    <property type="entry name" value="ZINC_FINGER_C2H2_1"/>
    <property type="match status" value="2"/>
</dbReference>
<organism evidence="10 11">
    <name type="scientific">Rhizoctonia solani</name>
    <dbReference type="NCBI Taxonomy" id="456999"/>
    <lineage>
        <taxon>Eukaryota</taxon>
        <taxon>Fungi</taxon>
        <taxon>Dikarya</taxon>
        <taxon>Basidiomycota</taxon>
        <taxon>Agaricomycotina</taxon>
        <taxon>Agaricomycetes</taxon>
        <taxon>Cantharellales</taxon>
        <taxon>Ceratobasidiaceae</taxon>
        <taxon>Rhizoctonia</taxon>
    </lineage>
</organism>
<protein>
    <recommendedName>
        <fullName evidence="9">C2H2-type domain-containing protein</fullName>
    </recommendedName>
</protein>
<dbReference type="InterPro" id="IPR051059">
    <property type="entry name" value="VerF-like"/>
</dbReference>
<evidence type="ECO:0000313" key="11">
    <source>
        <dbReference type="Proteomes" id="UP000663846"/>
    </source>
</evidence>
<dbReference type="PANTHER" id="PTHR40626">
    <property type="entry name" value="MIP31509P"/>
    <property type="match status" value="1"/>
</dbReference>
<keyword evidence="2" id="KW-0479">Metal-binding</keyword>
<gene>
    <name evidence="10" type="ORF">RDB_LOCUS93137</name>
</gene>
<keyword evidence="3" id="KW-0677">Repeat</keyword>
<evidence type="ECO:0000256" key="6">
    <source>
        <dbReference type="ARBA" id="ARBA00023242"/>
    </source>
</evidence>
<evidence type="ECO:0000256" key="1">
    <source>
        <dbReference type="ARBA" id="ARBA00004123"/>
    </source>
</evidence>
<evidence type="ECO:0000256" key="3">
    <source>
        <dbReference type="ARBA" id="ARBA00022737"/>
    </source>
</evidence>
<dbReference type="AlphaFoldDB" id="A0A8H2XHJ3"/>
<evidence type="ECO:0000256" key="4">
    <source>
        <dbReference type="ARBA" id="ARBA00022771"/>
    </source>
</evidence>
<feature type="region of interest" description="Disordered" evidence="8">
    <location>
        <begin position="694"/>
        <end position="724"/>
    </location>
</feature>